<evidence type="ECO:0000313" key="4">
    <source>
        <dbReference type="Proteomes" id="UP000004594"/>
    </source>
</evidence>
<keyword evidence="2" id="KW-0820">tRNA-binding</keyword>
<gene>
    <name evidence="2 3" type="primary">dtd</name>
    <name evidence="3" type="ORF">HMPREF9220_0922</name>
</gene>
<proteinExistence type="inferred from homology"/>
<dbReference type="InterPro" id="IPR023509">
    <property type="entry name" value="DTD-like_sf"/>
</dbReference>
<keyword evidence="2" id="KW-0694">RNA-binding</keyword>
<dbReference type="RefSeq" id="WP_007554604.1">
    <property type="nucleotide sequence ID" value="NZ_AENT01000016.1"/>
</dbReference>
<keyword evidence="2" id="KW-0963">Cytoplasm</keyword>
<dbReference type="Pfam" id="PF02580">
    <property type="entry name" value="Tyr_Deacylase"/>
    <property type="match status" value="1"/>
</dbReference>
<dbReference type="PANTHER" id="PTHR10472:SF5">
    <property type="entry name" value="D-AMINOACYL-TRNA DEACYLASE 1"/>
    <property type="match status" value="1"/>
</dbReference>
<comment type="domain">
    <text evidence="2">A Gly-cisPro motif from one monomer fits into the active site of the other monomer to allow specific chiral rejection of L-amino acids.</text>
</comment>
<dbReference type="EC" id="3.1.1.-" evidence="2"/>
<comment type="function">
    <text evidence="2">An aminoacyl-tRNA editing enzyme that deacylates mischarged D-aminoacyl-tRNAs. Also deacylates mischarged glycyl-tRNA(Ala), protecting cells against glycine mischarging by AlaRS. Acts via tRNA-based rather than protein-based catalysis; rejects L-amino acids rather than detecting D-amino acids in the active site. By recycling D-aminoacyl-tRNA to D-amino acids and free tRNA molecules, this enzyme counteracts the toxicity associated with the formation of D-aminoacyl-tRNA entities in vivo and helps enforce protein L-homochirality.</text>
</comment>
<dbReference type="HAMAP" id="MF_00518">
    <property type="entry name" value="Deacylase_Dtd"/>
    <property type="match status" value="1"/>
</dbReference>
<comment type="catalytic activity">
    <reaction evidence="2">
        <text>glycyl-tRNA(Ala) + H2O = tRNA(Ala) + glycine + H(+)</text>
        <dbReference type="Rhea" id="RHEA:53744"/>
        <dbReference type="Rhea" id="RHEA-COMP:9657"/>
        <dbReference type="Rhea" id="RHEA-COMP:13640"/>
        <dbReference type="ChEBI" id="CHEBI:15377"/>
        <dbReference type="ChEBI" id="CHEBI:15378"/>
        <dbReference type="ChEBI" id="CHEBI:57305"/>
        <dbReference type="ChEBI" id="CHEBI:78442"/>
        <dbReference type="ChEBI" id="CHEBI:78522"/>
    </reaction>
</comment>
<dbReference type="SUPFAM" id="SSF69500">
    <property type="entry name" value="DTD-like"/>
    <property type="match status" value="1"/>
</dbReference>
<dbReference type="FunFam" id="3.50.80.10:FF:000001">
    <property type="entry name" value="D-aminoacyl-tRNA deacylase"/>
    <property type="match status" value="1"/>
</dbReference>
<dbReference type="Gene3D" id="3.50.80.10">
    <property type="entry name" value="D-tyrosyl-tRNA(Tyr) deacylase"/>
    <property type="match status" value="1"/>
</dbReference>
<dbReference type="PANTHER" id="PTHR10472">
    <property type="entry name" value="D-TYROSYL-TRNA TYR DEACYLASE"/>
    <property type="match status" value="1"/>
</dbReference>
<name>E4L8V3_9FIRM</name>
<protein>
    <recommendedName>
        <fullName evidence="2">D-aminoacyl-tRNA deacylase</fullName>
        <shortName evidence="2">DTD</shortName>
        <ecNumber evidence="2">3.1.1.96</ecNumber>
    </recommendedName>
    <alternativeName>
        <fullName evidence="2">Gly-tRNA(Ala) deacylase</fullName>
        <ecNumber evidence="2">3.1.1.-</ecNumber>
    </alternativeName>
</protein>
<accession>E4L8V3</accession>
<dbReference type="InterPro" id="IPR003732">
    <property type="entry name" value="Daa-tRNA_deacyls_DTD"/>
</dbReference>
<dbReference type="GO" id="GO:0019478">
    <property type="term" value="P:D-amino acid catabolic process"/>
    <property type="evidence" value="ECO:0007669"/>
    <property type="project" value="UniProtKB-UniRule"/>
</dbReference>
<dbReference type="GO" id="GO:0043908">
    <property type="term" value="F:Ser(Gly)-tRNA(Ala) hydrolase activity"/>
    <property type="evidence" value="ECO:0007669"/>
    <property type="project" value="UniProtKB-UniRule"/>
</dbReference>
<evidence type="ECO:0000256" key="2">
    <source>
        <dbReference type="HAMAP-Rule" id="MF_00518"/>
    </source>
</evidence>
<dbReference type="Proteomes" id="UP000004594">
    <property type="component" value="Unassembled WGS sequence"/>
</dbReference>
<reference evidence="3 4" key="1">
    <citation type="submission" date="2010-11" db="EMBL/GenBank/DDBJ databases">
        <authorList>
            <person name="Durkin A.S."/>
            <person name="Madupu R."/>
            <person name="Torralba M."/>
            <person name="Gillis M."/>
            <person name="Methe B."/>
            <person name="Sutton G."/>
            <person name="Nelson K.E."/>
        </authorList>
    </citation>
    <scope>NUCLEOTIDE SEQUENCE [LARGE SCALE GENOMIC DNA]</scope>
    <source>
        <strain evidence="3 4">UPII 345-E</strain>
    </source>
</reference>
<organism evidence="3 4">
    <name type="scientific">Dialister micraerophilus UPII 345-E</name>
    <dbReference type="NCBI Taxonomy" id="910314"/>
    <lineage>
        <taxon>Bacteria</taxon>
        <taxon>Bacillati</taxon>
        <taxon>Bacillota</taxon>
        <taxon>Negativicutes</taxon>
        <taxon>Veillonellales</taxon>
        <taxon>Veillonellaceae</taxon>
        <taxon>Dialister</taxon>
    </lineage>
</organism>
<dbReference type="eggNOG" id="COG1490">
    <property type="taxonomic scope" value="Bacteria"/>
</dbReference>
<comment type="subunit">
    <text evidence="2">Homodimer.</text>
</comment>
<comment type="caution">
    <text evidence="3">The sequence shown here is derived from an EMBL/GenBank/DDBJ whole genome shotgun (WGS) entry which is preliminary data.</text>
</comment>
<comment type="similarity">
    <text evidence="1 2">Belongs to the DTD family.</text>
</comment>
<keyword evidence="2 3" id="KW-0378">Hydrolase</keyword>
<dbReference type="EMBL" id="AENT01000016">
    <property type="protein sequence ID" value="EFR42841.1"/>
    <property type="molecule type" value="Genomic_DNA"/>
</dbReference>
<comment type="subcellular location">
    <subcellularLocation>
        <location evidence="2">Cytoplasm</location>
    </subcellularLocation>
</comment>
<dbReference type="NCBIfam" id="TIGR00256">
    <property type="entry name" value="D-aminoacyl-tRNA deacylase"/>
    <property type="match status" value="1"/>
</dbReference>
<evidence type="ECO:0000256" key="1">
    <source>
        <dbReference type="ARBA" id="ARBA00009673"/>
    </source>
</evidence>
<comment type="catalytic activity">
    <reaction evidence="2">
        <text>a D-aminoacyl-tRNA + H2O = a tRNA + a D-alpha-amino acid + H(+)</text>
        <dbReference type="Rhea" id="RHEA:13953"/>
        <dbReference type="Rhea" id="RHEA-COMP:10123"/>
        <dbReference type="Rhea" id="RHEA-COMP:10124"/>
        <dbReference type="ChEBI" id="CHEBI:15377"/>
        <dbReference type="ChEBI" id="CHEBI:15378"/>
        <dbReference type="ChEBI" id="CHEBI:59871"/>
        <dbReference type="ChEBI" id="CHEBI:78442"/>
        <dbReference type="ChEBI" id="CHEBI:79333"/>
        <dbReference type="EC" id="3.1.1.96"/>
    </reaction>
</comment>
<evidence type="ECO:0000313" key="3">
    <source>
        <dbReference type="EMBL" id="EFR42841.1"/>
    </source>
</evidence>
<sequence length="148" mass="16744">MRAVIQRCNWARVVNDGVETSKISKGMLVLLGVKKGDTEKDCEYICNKIINMRIFEDENGKMNKSLLESGGELLLVSQFTLYGDVRHGRRPGFIEAELPDRANELYEKTVEMCSKYVKVGTGKFQTDMKVSLENDGPVTILLDSQKMF</sequence>
<dbReference type="GO" id="GO:0106026">
    <property type="term" value="F:Gly-tRNA(Ala) deacylase activity"/>
    <property type="evidence" value="ECO:0007669"/>
    <property type="project" value="UniProtKB-UniRule"/>
</dbReference>
<dbReference type="OrthoDB" id="9801395at2"/>
<dbReference type="GO" id="GO:0051500">
    <property type="term" value="F:D-tyrosyl-tRNA(Tyr) deacylase activity"/>
    <property type="evidence" value="ECO:0007669"/>
    <property type="project" value="TreeGrafter"/>
</dbReference>
<dbReference type="AlphaFoldDB" id="E4L8V3"/>
<feature type="short sequence motif" description="Gly-cisPro motif, important for rejection of L-amino acids" evidence="2">
    <location>
        <begin position="136"/>
        <end position="137"/>
    </location>
</feature>
<dbReference type="EC" id="3.1.1.96" evidence="2"/>
<dbReference type="GO" id="GO:0000049">
    <property type="term" value="F:tRNA binding"/>
    <property type="evidence" value="ECO:0007669"/>
    <property type="project" value="UniProtKB-UniRule"/>
</dbReference>
<dbReference type="GO" id="GO:0005737">
    <property type="term" value="C:cytoplasm"/>
    <property type="evidence" value="ECO:0007669"/>
    <property type="project" value="UniProtKB-SubCell"/>
</dbReference>